<feature type="region of interest" description="Disordered" evidence="7">
    <location>
        <begin position="1"/>
        <end position="31"/>
    </location>
</feature>
<comment type="caution">
    <text evidence="6">Lacks conserved residue(s) required for the propagation of feature annotation.</text>
</comment>
<evidence type="ECO:0000256" key="4">
    <source>
        <dbReference type="ARBA" id="ARBA00022989"/>
    </source>
</evidence>
<evidence type="ECO:0000313" key="9">
    <source>
        <dbReference type="Proteomes" id="UP001525961"/>
    </source>
</evidence>
<evidence type="ECO:0000256" key="1">
    <source>
        <dbReference type="ARBA" id="ARBA00004141"/>
    </source>
</evidence>
<evidence type="ECO:0000256" key="2">
    <source>
        <dbReference type="ARBA" id="ARBA00009190"/>
    </source>
</evidence>
<proteinExistence type="inferred from homology"/>
<accession>A0ABT2N3C6</accession>
<sequence length="160" mass="17069">MKKIQRLPSMPANTSSVSDATETLTPLSPVPSDAEACLERALSLPPSLELPPTPSLQTAPKTRTPKTRKGGWSVFVSTFVTIFLAELGDKTQVATLLMTAESQSPWIVFAGAGSALVATSLLGVLLGRWLATRISPRTLEKSAAVVLLFVSAMLVWDILH</sequence>
<organism evidence="8 9">
    <name type="scientific">Laspinema olomoucense D3b</name>
    <dbReference type="NCBI Taxonomy" id="2953688"/>
    <lineage>
        <taxon>Bacteria</taxon>
        <taxon>Bacillati</taxon>
        <taxon>Cyanobacteriota</taxon>
        <taxon>Cyanophyceae</taxon>
        <taxon>Oscillatoriophycideae</taxon>
        <taxon>Oscillatoriales</taxon>
        <taxon>Laspinemataceae</taxon>
        <taxon>Laspinema</taxon>
        <taxon>Laspinema olomoucense</taxon>
    </lineage>
</organism>
<gene>
    <name evidence="8" type="ORF">NG792_05015</name>
</gene>
<comment type="subcellular location">
    <subcellularLocation>
        <location evidence="1 6">Membrane</location>
        <topology evidence="1 6">Multi-pass membrane protein</topology>
    </subcellularLocation>
</comment>
<comment type="similarity">
    <text evidence="2 6">Belongs to the GDT1 family.</text>
</comment>
<reference evidence="8 9" key="1">
    <citation type="journal article" date="2022" name="Front. Microbiol.">
        <title>High genomic differentiation and limited gene flow indicate recent cryptic speciation within the genus Laspinema (cyanobacteria).</title>
        <authorList>
            <person name="Stanojkovic A."/>
            <person name="Skoupy S."/>
            <person name="Skaloud P."/>
            <person name="Dvorak P."/>
        </authorList>
    </citation>
    <scope>NUCLEOTIDE SEQUENCE [LARGE SCALE GENOMIC DNA]</scope>
    <source>
        <strain evidence="8 9">D3b</strain>
    </source>
</reference>
<feature type="transmembrane region" description="Helical" evidence="6">
    <location>
        <begin position="142"/>
        <end position="159"/>
    </location>
</feature>
<keyword evidence="3 6" id="KW-0812">Transmembrane</keyword>
<protein>
    <recommendedName>
        <fullName evidence="6">GDT1 family protein</fullName>
    </recommendedName>
</protein>
<evidence type="ECO:0000256" key="6">
    <source>
        <dbReference type="RuleBase" id="RU365102"/>
    </source>
</evidence>
<comment type="caution">
    <text evidence="8">The sequence shown here is derived from an EMBL/GenBank/DDBJ whole genome shotgun (WGS) entry which is preliminary data.</text>
</comment>
<dbReference type="Pfam" id="PF01169">
    <property type="entry name" value="GDT1"/>
    <property type="match status" value="1"/>
</dbReference>
<dbReference type="Proteomes" id="UP001525961">
    <property type="component" value="Unassembled WGS sequence"/>
</dbReference>
<evidence type="ECO:0000256" key="7">
    <source>
        <dbReference type="SAM" id="MobiDB-lite"/>
    </source>
</evidence>
<dbReference type="PANTHER" id="PTHR12608">
    <property type="entry name" value="TRANSMEMBRANE PROTEIN HTP-1 RELATED"/>
    <property type="match status" value="1"/>
</dbReference>
<dbReference type="EMBL" id="JAMXFA010000005">
    <property type="protein sequence ID" value="MCT7977087.1"/>
    <property type="molecule type" value="Genomic_DNA"/>
</dbReference>
<dbReference type="PANTHER" id="PTHR12608:SF1">
    <property type="entry name" value="TRANSMEMBRANE PROTEIN 165"/>
    <property type="match status" value="1"/>
</dbReference>
<keyword evidence="4 6" id="KW-1133">Transmembrane helix</keyword>
<keyword evidence="5 6" id="KW-0472">Membrane</keyword>
<dbReference type="RefSeq" id="WP_261234759.1">
    <property type="nucleotide sequence ID" value="NZ_JAMXFA010000005.1"/>
</dbReference>
<feature type="transmembrane region" description="Helical" evidence="6">
    <location>
        <begin position="70"/>
        <end position="87"/>
    </location>
</feature>
<keyword evidence="9" id="KW-1185">Reference proteome</keyword>
<name>A0ABT2N3C6_9CYAN</name>
<evidence type="ECO:0000313" key="8">
    <source>
        <dbReference type="EMBL" id="MCT7977087.1"/>
    </source>
</evidence>
<evidence type="ECO:0000256" key="3">
    <source>
        <dbReference type="ARBA" id="ARBA00022692"/>
    </source>
</evidence>
<dbReference type="InterPro" id="IPR001727">
    <property type="entry name" value="GDT1-like"/>
</dbReference>
<feature type="transmembrane region" description="Helical" evidence="6">
    <location>
        <begin position="107"/>
        <end position="130"/>
    </location>
</feature>
<feature type="region of interest" description="Disordered" evidence="7">
    <location>
        <begin position="45"/>
        <end position="67"/>
    </location>
</feature>
<evidence type="ECO:0000256" key="5">
    <source>
        <dbReference type="ARBA" id="ARBA00023136"/>
    </source>
</evidence>
<feature type="compositionally biased region" description="Polar residues" evidence="7">
    <location>
        <begin position="11"/>
        <end position="26"/>
    </location>
</feature>